<keyword evidence="2" id="KW-0472">Membrane</keyword>
<dbReference type="SUPFAM" id="SSF47413">
    <property type="entry name" value="lambda repressor-like DNA-binding domains"/>
    <property type="match status" value="1"/>
</dbReference>
<evidence type="ECO:0000256" key="1">
    <source>
        <dbReference type="ARBA" id="ARBA00023125"/>
    </source>
</evidence>
<organism evidence="4 5">
    <name type="scientific">Leuconostoc litchii</name>
    <dbReference type="NCBI Taxonomy" id="1981069"/>
    <lineage>
        <taxon>Bacteria</taxon>
        <taxon>Bacillati</taxon>
        <taxon>Bacillota</taxon>
        <taxon>Bacilli</taxon>
        <taxon>Lactobacillales</taxon>
        <taxon>Lactobacillaceae</taxon>
        <taxon>Leuconostoc</taxon>
    </lineage>
</organism>
<evidence type="ECO:0000313" key="4">
    <source>
        <dbReference type="EMBL" id="TYC46434.1"/>
    </source>
</evidence>
<keyword evidence="2" id="KW-0812">Transmembrane</keyword>
<keyword evidence="2" id="KW-1133">Transmembrane helix</keyword>
<dbReference type="CDD" id="cd00093">
    <property type="entry name" value="HTH_XRE"/>
    <property type="match status" value="1"/>
</dbReference>
<evidence type="ECO:0000256" key="2">
    <source>
        <dbReference type="SAM" id="Phobius"/>
    </source>
</evidence>
<keyword evidence="1" id="KW-0238">DNA-binding</keyword>
<dbReference type="GO" id="GO:0003677">
    <property type="term" value="F:DNA binding"/>
    <property type="evidence" value="ECO:0007669"/>
    <property type="project" value="UniProtKB-KW"/>
</dbReference>
<dbReference type="OrthoDB" id="9805856at2"/>
<comment type="caution">
    <text evidence="4">The sequence shown here is derived from an EMBL/GenBank/DDBJ whole genome shotgun (WGS) entry which is preliminary data.</text>
</comment>
<proteinExistence type="predicted"/>
<evidence type="ECO:0000259" key="3">
    <source>
        <dbReference type="PROSITE" id="PS50943"/>
    </source>
</evidence>
<dbReference type="Proteomes" id="UP000442244">
    <property type="component" value="Unassembled WGS sequence"/>
</dbReference>
<dbReference type="SMART" id="SM00530">
    <property type="entry name" value="HTH_XRE"/>
    <property type="match status" value="1"/>
</dbReference>
<dbReference type="AlphaFoldDB" id="A0A652NDT0"/>
<accession>A0A652NDT0</accession>
<reference evidence="4 5" key="1">
    <citation type="submission" date="2019-01" db="EMBL/GenBank/DDBJ databases">
        <title>Leuconostoc litchii sp. nov., a novel lactic acid bacterium isolated from lychee.</title>
        <authorList>
            <person name="Wang L.-T."/>
        </authorList>
    </citation>
    <scope>NUCLEOTIDE SEQUENCE [LARGE SCALE GENOMIC DNA]</scope>
    <source>
        <strain evidence="4 5">MB7</strain>
    </source>
</reference>
<dbReference type="EMBL" id="SDGY01000003">
    <property type="protein sequence ID" value="TYC46434.1"/>
    <property type="molecule type" value="Genomic_DNA"/>
</dbReference>
<dbReference type="PROSITE" id="PS50943">
    <property type="entry name" value="HTH_CROC1"/>
    <property type="match status" value="1"/>
</dbReference>
<gene>
    <name evidence="4" type="ORF">ESZ47_06825</name>
</gene>
<keyword evidence="5" id="KW-1185">Reference proteome</keyword>
<dbReference type="RefSeq" id="WP_148605993.1">
    <property type="nucleotide sequence ID" value="NZ_BSUV01000004.1"/>
</dbReference>
<dbReference type="PANTHER" id="PTHR46558">
    <property type="entry name" value="TRACRIPTIONAL REGULATORY PROTEIN-RELATED-RELATED"/>
    <property type="match status" value="1"/>
</dbReference>
<dbReference type="PANTHER" id="PTHR46558:SF15">
    <property type="entry name" value="HELIX-TURN-HELIX DOMAIN PROTEIN"/>
    <property type="match status" value="1"/>
</dbReference>
<name>A0A652NDT0_9LACO</name>
<dbReference type="InterPro" id="IPR010982">
    <property type="entry name" value="Lambda_DNA-bd_dom_sf"/>
</dbReference>
<feature type="transmembrane region" description="Helical" evidence="2">
    <location>
        <begin position="112"/>
        <end position="132"/>
    </location>
</feature>
<sequence>MEFSTQLKKIRTENGWTQDELAEKLYVSRQAISKWESDESVPDLNNLVKLAEILNTPLDHLVLGHTIDSISIGPKIDYSEFTYDPTKEKYVRKFGNMNIWDFLEQHKIMSTFYIVMGVFSCLFIFEHFINLFH</sequence>
<dbReference type="Pfam" id="PF01381">
    <property type="entry name" value="HTH_3"/>
    <property type="match status" value="1"/>
</dbReference>
<evidence type="ECO:0000313" key="5">
    <source>
        <dbReference type="Proteomes" id="UP000442244"/>
    </source>
</evidence>
<protein>
    <submittedName>
        <fullName evidence="4">XRE family transcriptional regulator</fullName>
    </submittedName>
</protein>
<feature type="domain" description="HTH cro/C1-type" evidence="3">
    <location>
        <begin position="7"/>
        <end position="61"/>
    </location>
</feature>
<dbReference type="Gene3D" id="1.10.260.40">
    <property type="entry name" value="lambda repressor-like DNA-binding domains"/>
    <property type="match status" value="1"/>
</dbReference>
<dbReference type="InterPro" id="IPR001387">
    <property type="entry name" value="Cro/C1-type_HTH"/>
</dbReference>